<feature type="compositionally biased region" description="Gly residues" evidence="1">
    <location>
        <begin position="642"/>
        <end position="657"/>
    </location>
</feature>
<feature type="region of interest" description="Disordered" evidence="1">
    <location>
        <begin position="410"/>
        <end position="439"/>
    </location>
</feature>
<name>W6ZZB6_9APIC</name>
<evidence type="ECO:0000313" key="2">
    <source>
        <dbReference type="EMBL" id="EUD66242.1"/>
    </source>
</evidence>
<feature type="region of interest" description="Disordered" evidence="1">
    <location>
        <begin position="285"/>
        <end position="307"/>
    </location>
</feature>
<feature type="region of interest" description="Disordered" evidence="1">
    <location>
        <begin position="485"/>
        <end position="522"/>
    </location>
</feature>
<feature type="compositionally biased region" description="Basic residues" evidence="1">
    <location>
        <begin position="627"/>
        <end position="636"/>
    </location>
</feature>
<keyword evidence="3" id="KW-1185">Reference proteome</keyword>
<feature type="compositionally biased region" description="Basic residues" evidence="1">
    <location>
        <begin position="695"/>
        <end position="705"/>
    </location>
</feature>
<feature type="compositionally biased region" description="Basic residues" evidence="1">
    <location>
        <begin position="46"/>
        <end position="59"/>
    </location>
</feature>
<feature type="compositionally biased region" description="Basic and acidic residues" evidence="1">
    <location>
        <begin position="103"/>
        <end position="143"/>
    </location>
</feature>
<dbReference type="Proteomes" id="UP000030640">
    <property type="component" value="Unassembled WGS sequence"/>
</dbReference>
<feature type="compositionally biased region" description="Basic and acidic residues" evidence="1">
    <location>
        <begin position="194"/>
        <end position="222"/>
    </location>
</feature>
<feature type="region of interest" description="Disordered" evidence="1">
    <location>
        <begin position="1"/>
        <end position="252"/>
    </location>
</feature>
<dbReference type="EMBL" id="KI965473">
    <property type="protein sequence ID" value="EUD66242.1"/>
    <property type="molecule type" value="Genomic_DNA"/>
</dbReference>
<feature type="region of interest" description="Disordered" evidence="1">
    <location>
        <begin position="599"/>
        <end position="805"/>
    </location>
</feature>
<dbReference type="VEuPathDB" id="PlasmoDB:C922_03437"/>
<feature type="compositionally biased region" description="Acidic residues" evidence="1">
    <location>
        <begin position="828"/>
        <end position="843"/>
    </location>
</feature>
<gene>
    <name evidence="2" type="ORF">C922_03437</name>
</gene>
<feature type="region of interest" description="Disordered" evidence="1">
    <location>
        <begin position="819"/>
        <end position="982"/>
    </location>
</feature>
<evidence type="ECO:0000313" key="3">
    <source>
        <dbReference type="Proteomes" id="UP000030640"/>
    </source>
</evidence>
<sequence>MKHQHASSDDELGKGTTKRGSAPEKRKKGSDKQGKQLPPHHIIIEKKKRKKETSMKKRNIAGVVPLHDERKRPSRSNSVGSKENENDVAQGKMGQPGGGAKANKKEKDSREDKQSTQVTRERQDANAKARVKNKGEKNKRSPDMKSASKSAKKDLDDPPVKRAKGRIGQRKNPKGKKPQTKQHKGGDDQTEQPSIEKREHSSKGIRSAKDKGEGESPPDERSLMPIQPSQLNLASSKRDEVGGGRNNSTIIEVTPSGSIDQSRIEINGIRLGSADSSIFHLSQSAKCGDERESHGLSVSPSTSRASSRDDSFFFTRAISQDDSPHVNRAVRSEVIFPDSRGATSQAGYLASPSLVHTSRKERGHSISHSVSHSVGRSIALSAIHSIGHSASHSVGHPISPLISHLGTDVNEHRRRHESGHSVSHSVSHSVGHSVGHSISPLVSHSVSHSVSHCSSPSVSRPSGLSISHAIGNPVNRLNDLPIGQLISRVRGGPPPPSSNFYSNGGISGDASSQGHNQPRDTYGKSLFSELTEAMQNDSTQTNEKSNISIRLKAEEEEAELQISMNETTVRKLRIQKDNSKRSIDLIHLSKELKSISKDSAEMGKGTEAMTTLRSSRKGSKKGTNLRVKAKGKRPTTRRGSDIGSGSGIGSGIRSGNGHGKRSGDSNIVQGKAKVRKKDAASRGRTKLIAPPVVKRPSRRGKRGRMGKAVAKMDQKVPKMKSKKEAKREGTKEDGQKTDKTTKEKRKKIEESNKMSREAANKMSREAANKMSREAANKVSRETEDKMSQKAEDKMSREAANKMSAEEAIKISVEEVTKMSIEEVTAANENEEWEEENANEQEADPGEKSDFVKVEEPEKEEKKENTTEKGTEKILETTEDPGEERTPEEGAQKEEANEPQVTSAKEDGRANVADVKDGQHKGEGTKRVENCPEKEALGEKSDDKEKVTAKKMKPRKGVKVRQKEKEVRGHAGDENASVVDGGEAKREAAKRCVDPREEKSSVQLSVEKRTMKCKHSKVDSILQRYVHLREEEAAAKRESIWDDVPDDLLNVEGRRFRIDVINFVGNIRAGEDSIHEDILFFFDSYENKLKKKKKKKTIYP</sequence>
<feature type="compositionally biased region" description="Basic and acidic residues" evidence="1">
    <location>
        <begin position="960"/>
        <end position="972"/>
    </location>
</feature>
<feature type="compositionally biased region" description="Basic and acidic residues" evidence="1">
    <location>
        <begin position="882"/>
        <end position="895"/>
    </location>
</feature>
<feature type="compositionally biased region" description="Basic and acidic residues" evidence="1">
    <location>
        <begin position="1"/>
        <end position="13"/>
    </location>
</feature>
<reference evidence="2 3" key="1">
    <citation type="submission" date="2013-02" db="EMBL/GenBank/DDBJ databases">
        <title>The Genome Sequence of Plasmodium inui San Antonio 1.</title>
        <authorList>
            <consortium name="The Broad Institute Genome Sequencing Platform"/>
            <consortium name="The Broad Institute Genome Sequencing Center for Infectious Disease"/>
            <person name="Neafsey D."/>
            <person name="Cheeseman I."/>
            <person name="Volkman S."/>
            <person name="Adams J."/>
            <person name="Walker B."/>
            <person name="Young S.K."/>
            <person name="Zeng Q."/>
            <person name="Gargeya S."/>
            <person name="Fitzgerald M."/>
            <person name="Haas B."/>
            <person name="Abouelleil A."/>
            <person name="Alvarado L."/>
            <person name="Arachchi H.M."/>
            <person name="Berlin A.M."/>
            <person name="Chapman S.B."/>
            <person name="Dewar J."/>
            <person name="Goldberg J."/>
            <person name="Griggs A."/>
            <person name="Gujja S."/>
            <person name="Hansen M."/>
            <person name="Howarth C."/>
            <person name="Imamovic A."/>
            <person name="Larimer J."/>
            <person name="McCowan C."/>
            <person name="Murphy C."/>
            <person name="Neiman D."/>
            <person name="Pearson M."/>
            <person name="Priest M."/>
            <person name="Roberts A."/>
            <person name="Saif S."/>
            <person name="Shea T."/>
            <person name="Sisk P."/>
            <person name="Sykes S."/>
            <person name="Wortman J."/>
            <person name="Nusbaum C."/>
            <person name="Birren B."/>
        </authorList>
    </citation>
    <scope>NUCLEOTIDE SEQUENCE [LARGE SCALE GENOMIC DNA]</scope>
    <source>
        <strain evidence="2 3">San Antonio 1</strain>
    </source>
</reference>
<protein>
    <submittedName>
        <fullName evidence="2">Uncharacterized protein</fullName>
    </submittedName>
</protein>
<dbReference type="RefSeq" id="XP_008817251.1">
    <property type="nucleotide sequence ID" value="XM_008819029.1"/>
</dbReference>
<feature type="compositionally biased region" description="Low complexity" evidence="1">
    <location>
        <begin position="420"/>
        <end position="439"/>
    </location>
</feature>
<organism evidence="2 3">
    <name type="scientific">Plasmodium inui San Antonio 1</name>
    <dbReference type="NCBI Taxonomy" id="1237626"/>
    <lineage>
        <taxon>Eukaryota</taxon>
        <taxon>Sar</taxon>
        <taxon>Alveolata</taxon>
        <taxon>Apicomplexa</taxon>
        <taxon>Aconoidasida</taxon>
        <taxon>Haemosporida</taxon>
        <taxon>Plasmodiidae</taxon>
        <taxon>Plasmodium</taxon>
        <taxon>Plasmodium (Plasmodium)</taxon>
    </lineage>
</organism>
<feature type="compositionally biased region" description="Basic and acidic residues" evidence="1">
    <location>
        <begin position="844"/>
        <end position="875"/>
    </location>
</feature>
<dbReference type="GeneID" id="20038711"/>
<feature type="compositionally biased region" description="Polar residues" evidence="1">
    <location>
        <begin position="499"/>
        <end position="516"/>
    </location>
</feature>
<evidence type="ECO:0000256" key="1">
    <source>
        <dbReference type="SAM" id="MobiDB-lite"/>
    </source>
</evidence>
<feature type="compositionally biased region" description="Basic and acidic residues" evidence="1">
    <location>
        <begin position="903"/>
        <end position="947"/>
    </location>
</feature>
<dbReference type="OrthoDB" id="378548at2759"/>
<feature type="compositionally biased region" description="Basic and acidic residues" evidence="1">
    <location>
        <begin position="725"/>
        <end position="805"/>
    </location>
</feature>
<feature type="compositionally biased region" description="Basic residues" evidence="1">
    <location>
        <begin position="948"/>
        <end position="959"/>
    </location>
</feature>
<proteinExistence type="predicted"/>
<dbReference type="AlphaFoldDB" id="W6ZZB6"/>
<feature type="compositionally biased region" description="Basic residues" evidence="1">
    <location>
        <begin position="161"/>
        <end position="183"/>
    </location>
</feature>
<accession>W6ZZB6</accession>
<feature type="compositionally biased region" description="Basic and acidic residues" evidence="1">
    <location>
        <begin position="151"/>
        <end position="160"/>
    </location>
</feature>